<evidence type="ECO:0000313" key="2">
    <source>
        <dbReference type="Proteomes" id="UP000650524"/>
    </source>
</evidence>
<dbReference type="EMBL" id="JACNJD010000212">
    <property type="protein sequence ID" value="MBC8177488.1"/>
    <property type="molecule type" value="Genomic_DNA"/>
</dbReference>
<proteinExistence type="predicted"/>
<comment type="caution">
    <text evidence="1">The sequence shown here is derived from an EMBL/GenBank/DDBJ whole genome shotgun (WGS) entry which is preliminary data.</text>
</comment>
<accession>A0A8J6T8E4</accession>
<dbReference type="InterPro" id="IPR012933">
    <property type="entry name" value="HicA_mRNA_interferase"/>
</dbReference>
<dbReference type="Pfam" id="PF07927">
    <property type="entry name" value="HicA_toxin"/>
    <property type="match status" value="1"/>
</dbReference>
<reference evidence="1 2" key="1">
    <citation type="submission" date="2020-08" db="EMBL/GenBank/DDBJ databases">
        <title>Bridging the membrane lipid divide: bacteria of the FCB group superphylum have the potential to synthesize archaeal ether lipids.</title>
        <authorList>
            <person name="Villanueva L."/>
            <person name="Von Meijenfeldt F.A.B."/>
            <person name="Westbye A.B."/>
            <person name="Yadav S."/>
            <person name="Hopmans E.C."/>
            <person name="Dutilh B.E."/>
            <person name="Sinninghe Damste J.S."/>
        </authorList>
    </citation>
    <scope>NUCLEOTIDE SEQUENCE [LARGE SCALE GENOMIC DNA]</scope>
    <source>
        <strain evidence="1">NIOZ-UU27</strain>
    </source>
</reference>
<protein>
    <submittedName>
        <fullName evidence="1">Type II toxin-antitoxin system HicA family toxin</fullName>
    </submittedName>
</protein>
<gene>
    <name evidence="1" type="ORF">H8E19_08790</name>
</gene>
<dbReference type="GO" id="GO:0003729">
    <property type="term" value="F:mRNA binding"/>
    <property type="evidence" value="ECO:0007669"/>
    <property type="project" value="InterPro"/>
</dbReference>
<evidence type="ECO:0000313" key="1">
    <source>
        <dbReference type="EMBL" id="MBC8177488.1"/>
    </source>
</evidence>
<organism evidence="1 2">
    <name type="scientific">Candidatus Desulfacyla euxinica</name>
    <dbReference type="NCBI Taxonomy" id="2841693"/>
    <lineage>
        <taxon>Bacteria</taxon>
        <taxon>Deltaproteobacteria</taxon>
        <taxon>Candidatus Desulfacyla</taxon>
    </lineage>
</organism>
<sequence length="84" mass="9801">MGRKEKLFSRLQQRPKDFTWGELTSLLKTMGYVQRKTGKTGGSRRRFVHPSAPTITLHKPHPNCIVKMYVINDILELFRKEGMI</sequence>
<dbReference type="AlphaFoldDB" id="A0A8J6T8E4"/>
<dbReference type="Proteomes" id="UP000650524">
    <property type="component" value="Unassembled WGS sequence"/>
</dbReference>
<name>A0A8J6T8E4_9DELT</name>